<organism evidence="1 2">
    <name type="scientific">Fictibacillus fluitans</name>
    <dbReference type="NCBI Taxonomy" id="3058422"/>
    <lineage>
        <taxon>Bacteria</taxon>
        <taxon>Bacillati</taxon>
        <taxon>Bacillota</taxon>
        <taxon>Bacilli</taxon>
        <taxon>Bacillales</taxon>
        <taxon>Fictibacillaceae</taxon>
        <taxon>Fictibacillus</taxon>
    </lineage>
</organism>
<dbReference type="Proteomes" id="UP001172721">
    <property type="component" value="Unassembled WGS sequence"/>
</dbReference>
<name>A0ABT8HVK1_9BACL</name>
<evidence type="ECO:0000313" key="1">
    <source>
        <dbReference type="EMBL" id="MDN4524540.1"/>
    </source>
</evidence>
<reference evidence="1" key="1">
    <citation type="submission" date="2023-07" db="EMBL/GenBank/DDBJ databases">
        <title>Fictibacillus sp. isolated from freshwater pond.</title>
        <authorList>
            <person name="Kirdat K."/>
            <person name="Bhat A."/>
            <person name="Mourya A."/>
            <person name="Yadav A."/>
        </authorList>
    </citation>
    <scope>NUCLEOTIDE SEQUENCE</scope>
    <source>
        <strain evidence="1">NE201</strain>
    </source>
</reference>
<keyword evidence="2" id="KW-1185">Reference proteome</keyword>
<accession>A0ABT8HVK1</accession>
<protein>
    <submittedName>
        <fullName evidence="1">MarR family transcriptional regulator</fullName>
    </submittedName>
</protein>
<gene>
    <name evidence="1" type="ORF">QYB97_08645</name>
</gene>
<evidence type="ECO:0000313" key="2">
    <source>
        <dbReference type="Proteomes" id="UP001172721"/>
    </source>
</evidence>
<sequence>MGTRGTGLLDNETASRVKERFEELLNDDVTVHEATKMILDDYHKQYDEQEDLEVLSQVYFGLAAGQLEEDKLLEEIRTRAIELIDRGADLNHWEQDEEDYPRREEVLLGFKEKLLAKGKAF</sequence>
<dbReference type="RefSeq" id="WP_301165583.1">
    <property type="nucleotide sequence ID" value="NZ_JAUHTR010000003.1"/>
</dbReference>
<comment type="caution">
    <text evidence="1">The sequence shown here is derived from an EMBL/GenBank/DDBJ whole genome shotgun (WGS) entry which is preliminary data.</text>
</comment>
<dbReference type="EMBL" id="JAUHTR010000003">
    <property type="protein sequence ID" value="MDN4524540.1"/>
    <property type="molecule type" value="Genomic_DNA"/>
</dbReference>
<proteinExistence type="predicted"/>